<evidence type="ECO:0000259" key="2">
    <source>
        <dbReference type="Pfam" id="PF01757"/>
    </source>
</evidence>
<dbReference type="InterPro" id="IPR002656">
    <property type="entry name" value="Acyl_transf_3_dom"/>
</dbReference>
<feature type="transmembrane region" description="Helical" evidence="1">
    <location>
        <begin position="78"/>
        <end position="99"/>
    </location>
</feature>
<feature type="transmembrane region" description="Helical" evidence="1">
    <location>
        <begin position="50"/>
        <end position="66"/>
    </location>
</feature>
<dbReference type="GO" id="GO:0016020">
    <property type="term" value="C:membrane"/>
    <property type="evidence" value="ECO:0007669"/>
    <property type="project" value="TreeGrafter"/>
</dbReference>
<keyword evidence="1" id="KW-1133">Transmembrane helix</keyword>
<feature type="transmembrane region" description="Helical" evidence="1">
    <location>
        <begin position="372"/>
        <end position="393"/>
    </location>
</feature>
<feature type="transmembrane region" description="Helical" evidence="1">
    <location>
        <begin position="275"/>
        <end position="293"/>
    </location>
</feature>
<dbReference type="RefSeq" id="WP_125484942.1">
    <property type="nucleotide sequence ID" value="NZ_RSDW01000001.1"/>
</dbReference>
<accession>A0A3R9NXW0</accession>
<dbReference type="GO" id="GO:0016747">
    <property type="term" value="F:acyltransferase activity, transferring groups other than amino-acyl groups"/>
    <property type="evidence" value="ECO:0007669"/>
    <property type="project" value="InterPro"/>
</dbReference>
<keyword evidence="1" id="KW-0472">Membrane</keyword>
<evidence type="ECO:0000313" key="4">
    <source>
        <dbReference type="Proteomes" id="UP000269669"/>
    </source>
</evidence>
<feature type="transmembrane region" description="Helical" evidence="1">
    <location>
        <begin position="119"/>
        <end position="138"/>
    </location>
</feature>
<dbReference type="GO" id="GO:0009103">
    <property type="term" value="P:lipopolysaccharide biosynthetic process"/>
    <property type="evidence" value="ECO:0007669"/>
    <property type="project" value="TreeGrafter"/>
</dbReference>
<feature type="domain" description="Acyltransferase 3" evidence="2">
    <location>
        <begin position="46"/>
        <end position="388"/>
    </location>
</feature>
<dbReference type="InterPro" id="IPR050879">
    <property type="entry name" value="Acyltransferase_3"/>
</dbReference>
<organism evidence="3 4">
    <name type="scientific">Edaphobacter aggregans</name>
    <dbReference type="NCBI Taxonomy" id="570835"/>
    <lineage>
        <taxon>Bacteria</taxon>
        <taxon>Pseudomonadati</taxon>
        <taxon>Acidobacteriota</taxon>
        <taxon>Terriglobia</taxon>
        <taxon>Terriglobales</taxon>
        <taxon>Acidobacteriaceae</taxon>
        <taxon>Edaphobacter</taxon>
    </lineage>
</organism>
<evidence type="ECO:0000256" key="1">
    <source>
        <dbReference type="SAM" id="Phobius"/>
    </source>
</evidence>
<feature type="transmembrane region" description="Helical" evidence="1">
    <location>
        <begin position="242"/>
        <end position="263"/>
    </location>
</feature>
<name>A0A3R9NXW0_9BACT</name>
<proteinExistence type="predicted"/>
<dbReference type="Pfam" id="PF01757">
    <property type="entry name" value="Acyl_transf_3"/>
    <property type="match status" value="1"/>
</dbReference>
<dbReference type="OrthoDB" id="9796461at2"/>
<gene>
    <name evidence="3" type="ORF">EDE15_1825</name>
</gene>
<keyword evidence="1" id="KW-0812">Transmembrane</keyword>
<evidence type="ECO:0000313" key="3">
    <source>
        <dbReference type="EMBL" id="RSL16314.1"/>
    </source>
</evidence>
<dbReference type="AlphaFoldDB" id="A0A3R9NXW0"/>
<dbReference type="Proteomes" id="UP000269669">
    <property type="component" value="Unassembled WGS sequence"/>
</dbReference>
<feature type="transmembrane region" description="Helical" evidence="1">
    <location>
        <begin position="201"/>
        <end position="222"/>
    </location>
</feature>
<reference evidence="3 4" key="1">
    <citation type="submission" date="2018-12" db="EMBL/GenBank/DDBJ databases">
        <title>Sequencing of bacterial isolates from soil warming experiment in Harvard Forest, Massachusetts, USA.</title>
        <authorList>
            <person name="Deangelis K."/>
        </authorList>
    </citation>
    <scope>NUCLEOTIDE SEQUENCE [LARGE SCALE GENOMIC DNA]</scope>
    <source>
        <strain evidence="3 4">EB153</strain>
    </source>
</reference>
<dbReference type="EMBL" id="RSDW01000001">
    <property type="protein sequence ID" value="RSL16314.1"/>
    <property type="molecule type" value="Genomic_DNA"/>
</dbReference>
<dbReference type="PANTHER" id="PTHR23028">
    <property type="entry name" value="ACETYLTRANSFERASE"/>
    <property type="match status" value="1"/>
</dbReference>
<keyword evidence="4" id="KW-1185">Reference proteome</keyword>
<feature type="transmembrane region" description="Helical" evidence="1">
    <location>
        <begin position="169"/>
        <end position="189"/>
    </location>
</feature>
<protein>
    <submittedName>
        <fullName evidence="3">Peptidoglycan/LPS O-acetylase OafA/YrhL</fullName>
    </submittedName>
</protein>
<feature type="transmembrane region" description="Helical" evidence="1">
    <location>
        <begin position="305"/>
        <end position="325"/>
    </location>
</feature>
<sequence>MERRGPLGSYLFRYPSISHRDFAATLRGIFLPELALLSSEKIFRLHGLDALRALAIVSVMIFHLQTSLPNALQVIGNIGWMGVDLFFVLSGFLIGSQLLRPFAAGRKLDVTAFYIRRAYRILPAYLAVLLLYFAVPGWRERPGLAAPWKFVTFTANLVMNYPEEMAFSHSWSLCIEEHFYLLLPCFVIWQMRRPAVWKTTVLVASVILGGIFLRGWELFHVVRAPGLADEESWALLMKRIYYPTYCRLDGLVCGIVLASILTFRPAWWAKVSHRGNALFAMGMMIFGAGIWLFKGKYPSFETPGGILYGFPLVSIGFAFLVSAAVASNGLLRSRIPGARTLATLAFSLYLTHKEVAHVDRRIFPWLEGNTGWLAAGVYAVTCLAFAGSLYLCVERPFLLLRDRHMERERSREVSVGVRLDPAS</sequence>
<dbReference type="PANTHER" id="PTHR23028:SF53">
    <property type="entry name" value="ACYL_TRANSF_3 DOMAIN-CONTAINING PROTEIN"/>
    <property type="match status" value="1"/>
</dbReference>
<comment type="caution">
    <text evidence="3">The sequence shown here is derived from an EMBL/GenBank/DDBJ whole genome shotgun (WGS) entry which is preliminary data.</text>
</comment>